<dbReference type="EMBL" id="CP009334">
    <property type="protein sequence ID" value="AJG73799.1"/>
    <property type="molecule type" value="Genomic_DNA"/>
</dbReference>
<evidence type="ECO:0000313" key="3">
    <source>
        <dbReference type="EMBL" id="QKH22696.1"/>
    </source>
</evidence>
<reference evidence="2" key="2">
    <citation type="submission" date="2019-07" db="EMBL/GenBank/DDBJ databases">
        <title>Phylogenomic Reclassification of ATCC Bacillus Strains and Various Taxa within the Genus Bacillus.</title>
        <authorList>
            <person name="Riojas M.A."/>
            <person name="Frank A.M."/>
            <person name="Fenn S.L."/>
            <person name="King S.P."/>
            <person name="Brower S.M."/>
            <person name="Hazbon M.H."/>
        </authorList>
    </citation>
    <scope>NUCLEOTIDE SEQUENCE</scope>
    <source>
        <strain evidence="2">ATCC 35646</strain>
    </source>
</reference>
<dbReference type="Proteomes" id="UP000501107">
    <property type="component" value="Plasmid unnamed3"/>
</dbReference>
<dbReference type="Proteomes" id="UP001181533">
    <property type="component" value="Unassembled WGS sequence"/>
</dbReference>
<dbReference type="EMBL" id="VKQN01000001">
    <property type="protein sequence ID" value="MDR4174820.1"/>
    <property type="molecule type" value="Genomic_DNA"/>
</dbReference>
<keyword evidence="3" id="KW-0614">Plasmid</keyword>
<organism evidence="3 5">
    <name type="scientific">Bacillus thuringiensis</name>
    <dbReference type="NCBI Taxonomy" id="1428"/>
    <lineage>
        <taxon>Bacteria</taxon>
        <taxon>Bacillati</taxon>
        <taxon>Bacillota</taxon>
        <taxon>Bacilli</taxon>
        <taxon>Bacillales</taxon>
        <taxon>Bacillaceae</taxon>
        <taxon>Bacillus</taxon>
        <taxon>Bacillus cereus group</taxon>
    </lineage>
</organism>
<geneLocation type="plasmid" evidence="3 5">
    <name>unnamed3</name>
</geneLocation>
<reference evidence="1 4" key="1">
    <citation type="journal article" date="2015" name="Genome Announc.">
        <title>Complete genome sequences for 35 biothreat assay-relevant bacillus species.</title>
        <authorList>
            <person name="Johnson S.L."/>
            <person name="Daligault H.E."/>
            <person name="Davenport K.W."/>
            <person name="Jaissle J."/>
            <person name="Frey K.G."/>
            <person name="Ladner J.T."/>
            <person name="Broomall S.M."/>
            <person name="Bishop-Lilly K.A."/>
            <person name="Bruce D.C."/>
            <person name="Gibbons H.S."/>
            <person name="Coyne S.R."/>
            <person name="Lo C.C."/>
            <person name="Meincke L."/>
            <person name="Munk A.C."/>
            <person name="Koroleva G.I."/>
            <person name="Rosenzweig C.N."/>
            <person name="Palacios G.F."/>
            <person name="Redden C.L."/>
            <person name="Minogue T.D."/>
            <person name="Chain P.S."/>
        </authorList>
    </citation>
    <scope>NUCLEOTIDE SEQUENCE [LARGE SCALE GENOMIC DNA]</scope>
    <source>
        <strain evidence="1 4">HD1011</strain>
        <plasmid evidence="1 4">2</plasmid>
    </source>
</reference>
<evidence type="ECO:0000313" key="5">
    <source>
        <dbReference type="Proteomes" id="UP000501107"/>
    </source>
</evidence>
<name>A0A0B5N7Q4_BACTU</name>
<proteinExistence type="predicted"/>
<dbReference type="KEGG" id="btw:BF38_5867"/>
<evidence type="ECO:0000313" key="2">
    <source>
        <dbReference type="EMBL" id="MDR4174820.1"/>
    </source>
</evidence>
<dbReference type="EMBL" id="CP053979">
    <property type="protein sequence ID" value="QKH22696.1"/>
    <property type="molecule type" value="Genomic_DNA"/>
</dbReference>
<accession>A0A0B5N7Q4</accession>
<gene>
    <name evidence="1" type="ORF">BF38_5867</name>
    <name evidence="2" type="ORF">FO599_01570</name>
    <name evidence="3" type="ORF">FOC89_01540</name>
</gene>
<dbReference type="RefSeq" id="WP_001259571.1">
    <property type="nucleotide sequence ID" value="NZ_CP009334.1"/>
</dbReference>
<sequence length="306" mass="35621">MRTLLAFGDITEGVKQEINELDDSVDIRAYTRAYDLIENITILRLNFDRIVLTHAGVKTQQELVDLNKFLRKEHPRATVVFMFPKGKENAEKKAKFFNEVFNSPLYTDLAVEEQNLSILLKSVRGGIDEIREQYSANKQDEIDDDLLEDDYDEEENEESAEATRELEIQPMVVLPQRKRQYKRYGFFGLKKLSKVQLQTKQQNMQIIMAYLQHIKGDNNVQGETFEQDIHSQVLQEGHNQDKSMQTSNDNVYNVNEKSKELSEKLSNPTPSRTFTELDFGFYNFINTYDGRPMVSQEGSGYKQLYK</sequence>
<geneLocation type="plasmid" evidence="1 4">
    <name>2</name>
</geneLocation>
<reference evidence="3 5" key="3">
    <citation type="submission" date="2020-05" db="EMBL/GenBank/DDBJ databases">
        <title>FDA dAtabase for Regulatory Grade micrObial Sequences (FDA-ARGOS): Supporting development and validation of Infectious Disease Dx tests.</title>
        <authorList>
            <person name="Nelson B."/>
            <person name="Plummer A."/>
            <person name="Tallon L."/>
            <person name="Sadzewicz L."/>
            <person name="Zhao X."/>
            <person name="Vavikolanu K."/>
            <person name="Mehta A."/>
            <person name="Aluvathingal J."/>
            <person name="Nadendla S."/>
            <person name="Myers T."/>
            <person name="Yan Y."/>
            <person name="Sichtig H."/>
        </authorList>
    </citation>
    <scope>NUCLEOTIDE SEQUENCE [LARGE SCALE GENOMIC DNA]</scope>
    <source>
        <strain evidence="3 5">FDAARGOS_795</strain>
        <plasmid evidence="3 5">unnamed3</plasmid>
    </source>
</reference>
<dbReference type="Proteomes" id="UP000031876">
    <property type="component" value="Plasmid 2"/>
</dbReference>
<protein>
    <submittedName>
        <fullName evidence="3">Uncharacterized protein</fullName>
    </submittedName>
</protein>
<evidence type="ECO:0000313" key="4">
    <source>
        <dbReference type="Proteomes" id="UP000031876"/>
    </source>
</evidence>
<evidence type="ECO:0000313" key="1">
    <source>
        <dbReference type="EMBL" id="AJG73799.1"/>
    </source>
</evidence>
<dbReference type="AlphaFoldDB" id="A0A0B5N7Q4"/>